<dbReference type="Gene3D" id="3.10.180.10">
    <property type="entry name" value="2,3-Dihydroxybiphenyl 1,2-Dioxygenase, domain 1"/>
    <property type="match status" value="1"/>
</dbReference>
<sequence>MRKRKDNYAFFARGNIFLAAIGVPAEETLEEKAAYRRPTKGLEIVFEVDDLEAERDRIVAHGYKLDADIAKQEWGLTDFRVVDPDGYFDKEAKKQRTPGATGAEPAVAAVILIGLIGRK</sequence>
<dbReference type="InterPro" id="IPR004360">
    <property type="entry name" value="Glyas_Fos-R_dOase_dom"/>
</dbReference>
<protein>
    <recommendedName>
        <fullName evidence="1">Glyoxalase/fosfomycin resistance/dioxygenase domain-containing protein</fullName>
    </recommendedName>
</protein>
<comment type="caution">
    <text evidence="2">The sequence shown here is derived from an EMBL/GenBank/DDBJ whole genome shotgun (WGS) entry which is preliminary data.</text>
</comment>
<organism evidence="2 3">
    <name type="scientific">Cyphellophora attinorum</name>
    <dbReference type="NCBI Taxonomy" id="1664694"/>
    <lineage>
        <taxon>Eukaryota</taxon>
        <taxon>Fungi</taxon>
        <taxon>Dikarya</taxon>
        <taxon>Ascomycota</taxon>
        <taxon>Pezizomycotina</taxon>
        <taxon>Eurotiomycetes</taxon>
        <taxon>Chaetothyriomycetidae</taxon>
        <taxon>Chaetothyriales</taxon>
        <taxon>Cyphellophoraceae</taxon>
        <taxon>Cyphellophora</taxon>
    </lineage>
</organism>
<name>A0A0N1HSL1_9EURO</name>
<dbReference type="RefSeq" id="XP_018001606.1">
    <property type="nucleotide sequence ID" value="XM_018149853.1"/>
</dbReference>
<dbReference type="AlphaFoldDB" id="A0A0N1HSL1"/>
<dbReference type="VEuPathDB" id="FungiDB:AB675_9329"/>
<reference evidence="2 3" key="1">
    <citation type="submission" date="2015-06" db="EMBL/GenBank/DDBJ databases">
        <title>Draft genome of the ant-associated black yeast Phialophora attae CBS 131958.</title>
        <authorList>
            <person name="Moreno L.F."/>
            <person name="Stielow B.J."/>
            <person name="de Hoog S."/>
            <person name="Vicente V.A."/>
            <person name="Weiss V.A."/>
            <person name="de Vries M."/>
            <person name="Cruz L.M."/>
            <person name="Souza E.M."/>
        </authorList>
    </citation>
    <scope>NUCLEOTIDE SEQUENCE [LARGE SCALE GENOMIC DNA]</scope>
    <source>
        <strain evidence="2 3">CBS 131958</strain>
    </source>
</reference>
<evidence type="ECO:0000313" key="3">
    <source>
        <dbReference type="Proteomes" id="UP000038010"/>
    </source>
</evidence>
<evidence type="ECO:0000259" key="1">
    <source>
        <dbReference type="Pfam" id="PF00903"/>
    </source>
</evidence>
<dbReference type="Proteomes" id="UP000038010">
    <property type="component" value="Unassembled WGS sequence"/>
</dbReference>
<dbReference type="Pfam" id="PF00903">
    <property type="entry name" value="Glyoxalase"/>
    <property type="match status" value="1"/>
</dbReference>
<dbReference type="OrthoDB" id="4129692at2759"/>
<accession>A0A0N1HSL1</accession>
<keyword evidence="3" id="KW-1185">Reference proteome</keyword>
<evidence type="ECO:0000313" key="2">
    <source>
        <dbReference type="EMBL" id="KPI41643.1"/>
    </source>
</evidence>
<feature type="domain" description="Glyoxalase/fosfomycin resistance/dioxygenase" evidence="1">
    <location>
        <begin position="44"/>
        <end position="87"/>
    </location>
</feature>
<dbReference type="InterPro" id="IPR029068">
    <property type="entry name" value="Glyas_Bleomycin-R_OHBP_Dase"/>
</dbReference>
<dbReference type="GeneID" id="28741733"/>
<gene>
    <name evidence="2" type="ORF">AB675_9329</name>
</gene>
<proteinExistence type="predicted"/>
<dbReference type="SUPFAM" id="SSF54593">
    <property type="entry name" value="Glyoxalase/Bleomycin resistance protein/Dihydroxybiphenyl dioxygenase"/>
    <property type="match status" value="1"/>
</dbReference>
<dbReference type="EMBL" id="LFJN01000009">
    <property type="protein sequence ID" value="KPI41643.1"/>
    <property type="molecule type" value="Genomic_DNA"/>
</dbReference>